<accession>A0A1H3NXZ4</accession>
<sequence>MARQKLECRFGSYVEYERVFDYRQAKPKVAPGGYQRIYRRFVGKDGRGGRLFGDWVQQLPRDLRRDRLTINGQPTCELDYGSMQLVLLYVLADAPVPAAPDLYQMLGMGQHREDMKMVLTLSVGNATRSETVSAIGGRLREQNRAGKGKAAGLYDAFWHHHAPANPHRDGITEPAWPQLQNLESRIALRVLALLLDRKITAIPIHDSFVVQARHRDCLGAAMQDAFAALCPRRLIRIR</sequence>
<protein>
    <submittedName>
        <fullName evidence="1">Uncharacterized protein</fullName>
    </submittedName>
</protein>
<dbReference type="EMBL" id="FNPF01000037">
    <property type="protein sequence ID" value="SDY93766.1"/>
    <property type="molecule type" value="Genomic_DNA"/>
</dbReference>
<dbReference type="RefSeq" id="WP_089886441.1">
    <property type="nucleotide sequence ID" value="NZ_FNPF01000037.1"/>
</dbReference>
<reference evidence="1 2" key="1">
    <citation type="submission" date="2016-10" db="EMBL/GenBank/DDBJ databases">
        <authorList>
            <person name="de Groot N.N."/>
        </authorList>
    </citation>
    <scope>NUCLEOTIDE SEQUENCE [LARGE SCALE GENOMIC DNA]</scope>
    <source>
        <strain evidence="1 2">DSM 26880</strain>
    </source>
</reference>
<keyword evidence="2" id="KW-1185">Reference proteome</keyword>
<dbReference type="OrthoDB" id="7059994at2"/>
<proteinExistence type="predicted"/>
<dbReference type="AlphaFoldDB" id="A0A1H3NXZ4"/>
<organism evidence="1 2">
    <name type="scientific">Citreimonas salinaria</name>
    <dbReference type="NCBI Taxonomy" id="321339"/>
    <lineage>
        <taxon>Bacteria</taxon>
        <taxon>Pseudomonadati</taxon>
        <taxon>Pseudomonadota</taxon>
        <taxon>Alphaproteobacteria</taxon>
        <taxon>Rhodobacterales</taxon>
        <taxon>Roseobacteraceae</taxon>
        <taxon>Citreimonas</taxon>
    </lineage>
</organism>
<evidence type="ECO:0000313" key="1">
    <source>
        <dbReference type="EMBL" id="SDY93766.1"/>
    </source>
</evidence>
<evidence type="ECO:0000313" key="2">
    <source>
        <dbReference type="Proteomes" id="UP000199286"/>
    </source>
</evidence>
<dbReference type="STRING" id="321339.SAMN05444340_13710"/>
<gene>
    <name evidence="1" type="ORF">SAMN05444340_13710</name>
</gene>
<name>A0A1H3NXZ4_9RHOB</name>
<dbReference type="Proteomes" id="UP000199286">
    <property type="component" value="Unassembled WGS sequence"/>
</dbReference>